<evidence type="ECO:0000313" key="1">
    <source>
        <dbReference type="EMBL" id="PRP76246.1"/>
    </source>
</evidence>
<reference evidence="1 2" key="1">
    <citation type="journal article" date="2018" name="Genome Biol. Evol.">
        <title>Multiple Roots of Fruiting Body Formation in Amoebozoa.</title>
        <authorList>
            <person name="Hillmann F."/>
            <person name="Forbes G."/>
            <person name="Novohradska S."/>
            <person name="Ferling I."/>
            <person name="Riege K."/>
            <person name="Groth M."/>
            <person name="Westermann M."/>
            <person name="Marz M."/>
            <person name="Spaller T."/>
            <person name="Winckler T."/>
            <person name="Schaap P."/>
            <person name="Glockner G."/>
        </authorList>
    </citation>
    <scope>NUCLEOTIDE SEQUENCE [LARGE SCALE GENOMIC DNA]</scope>
    <source>
        <strain evidence="1 2">Jena</strain>
    </source>
</reference>
<dbReference type="EMBL" id="MDYQ01000337">
    <property type="protein sequence ID" value="PRP76246.1"/>
    <property type="molecule type" value="Genomic_DNA"/>
</dbReference>
<evidence type="ECO:0000313" key="2">
    <source>
        <dbReference type="Proteomes" id="UP000241769"/>
    </source>
</evidence>
<organism evidence="1 2">
    <name type="scientific">Planoprotostelium fungivorum</name>
    <dbReference type="NCBI Taxonomy" id="1890364"/>
    <lineage>
        <taxon>Eukaryota</taxon>
        <taxon>Amoebozoa</taxon>
        <taxon>Evosea</taxon>
        <taxon>Variosea</taxon>
        <taxon>Cavosteliida</taxon>
        <taxon>Cavosteliaceae</taxon>
        <taxon>Planoprotostelium</taxon>
    </lineage>
</organism>
<proteinExistence type="predicted"/>
<sequence>MLVETAAVQICNLTSLDQEHLPTEKSSNSLFFSETVNHGGGYFSDFYHNIQGQGFHALSQYGDETGKVDVLSLIYVSTGTHFYREVIVKVVDLPCLVDKDRSLLLNVPFVRVYFRPSARRCDSGAPLRIRGGINGAHLNTGSPTKEGS</sequence>
<comment type="caution">
    <text evidence="1">The sequence shown here is derived from an EMBL/GenBank/DDBJ whole genome shotgun (WGS) entry which is preliminary data.</text>
</comment>
<accession>A0A2P6MX68</accession>
<keyword evidence="2" id="KW-1185">Reference proteome</keyword>
<protein>
    <submittedName>
        <fullName evidence="1">Uncharacterized protein</fullName>
    </submittedName>
</protein>
<gene>
    <name evidence="1" type="ORF">PROFUN_07768</name>
</gene>
<name>A0A2P6MX68_9EUKA</name>
<dbReference type="AlphaFoldDB" id="A0A2P6MX68"/>
<dbReference type="Proteomes" id="UP000241769">
    <property type="component" value="Unassembled WGS sequence"/>
</dbReference>
<dbReference type="InParanoid" id="A0A2P6MX68"/>